<comment type="caution">
    <text evidence="2">The sequence shown here is derived from an EMBL/GenBank/DDBJ whole genome shotgun (WGS) entry which is preliminary data.</text>
</comment>
<evidence type="ECO:0000313" key="2">
    <source>
        <dbReference type="EMBL" id="GAA3751841.1"/>
    </source>
</evidence>
<evidence type="ECO:0000313" key="3">
    <source>
        <dbReference type="Proteomes" id="UP001501367"/>
    </source>
</evidence>
<keyword evidence="1" id="KW-0472">Membrane</keyword>
<gene>
    <name evidence="2" type="ORF">GCM10022422_41250</name>
</gene>
<dbReference type="Proteomes" id="UP001501367">
    <property type="component" value="Unassembled WGS sequence"/>
</dbReference>
<feature type="transmembrane region" description="Helical" evidence="1">
    <location>
        <begin position="47"/>
        <end position="68"/>
    </location>
</feature>
<keyword evidence="3" id="KW-1185">Reference proteome</keyword>
<organism evidence="2 3">
    <name type="scientific">Flavobacterium ginsengisoli</name>
    <dbReference type="NCBI Taxonomy" id="871694"/>
    <lineage>
        <taxon>Bacteria</taxon>
        <taxon>Pseudomonadati</taxon>
        <taxon>Bacteroidota</taxon>
        <taxon>Flavobacteriia</taxon>
        <taxon>Flavobacteriales</taxon>
        <taxon>Flavobacteriaceae</taxon>
        <taxon>Flavobacterium</taxon>
    </lineage>
</organism>
<dbReference type="EMBL" id="BAABDT010000007">
    <property type="protein sequence ID" value="GAA3751841.1"/>
    <property type="molecule type" value="Genomic_DNA"/>
</dbReference>
<accession>A0ABP7FZX5</accession>
<feature type="transmembrane region" description="Helical" evidence="1">
    <location>
        <begin position="6"/>
        <end position="27"/>
    </location>
</feature>
<reference evidence="3" key="1">
    <citation type="journal article" date="2019" name="Int. J. Syst. Evol. Microbiol.">
        <title>The Global Catalogue of Microorganisms (GCM) 10K type strain sequencing project: providing services to taxonomists for standard genome sequencing and annotation.</title>
        <authorList>
            <consortium name="The Broad Institute Genomics Platform"/>
            <consortium name="The Broad Institute Genome Sequencing Center for Infectious Disease"/>
            <person name="Wu L."/>
            <person name="Ma J."/>
        </authorList>
    </citation>
    <scope>NUCLEOTIDE SEQUENCE [LARGE SCALE GENOMIC DNA]</scope>
    <source>
        <strain evidence="3">JCM 17336</strain>
    </source>
</reference>
<name>A0ABP7FZX5_9FLAO</name>
<keyword evidence="1" id="KW-0812">Transmembrane</keyword>
<proteinExistence type="predicted"/>
<sequence length="117" mass="14150">MLLIDIQSLLYLSNVLIPVFIIQFLYFTIKAIRENKKHDLSRGFRNFFVFTRFFVIYFFVVYLLNVGLQTMIDYPSLMFYHRKKNLSEFLIEDSLSENKDITLNEFIISLKRKFNRA</sequence>
<keyword evidence="1" id="KW-1133">Transmembrane helix</keyword>
<protein>
    <submittedName>
        <fullName evidence="2">Uncharacterized protein</fullName>
    </submittedName>
</protein>
<evidence type="ECO:0000256" key="1">
    <source>
        <dbReference type="SAM" id="Phobius"/>
    </source>
</evidence>